<feature type="coiled-coil region" evidence="1">
    <location>
        <begin position="120"/>
        <end position="180"/>
    </location>
</feature>
<proteinExistence type="predicted"/>
<evidence type="ECO:0000256" key="1">
    <source>
        <dbReference type="SAM" id="Coils"/>
    </source>
</evidence>
<evidence type="ECO:0000313" key="3">
    <source>
        <dbReference type="Proteomes" id="UP000095282"/>
    </source>
</evidence>
<dbReference type="WBParaSite" id="Csp11.Scaffold629.g12306.t1">
    <property type="protein sequence ID" value="Csp11.Scaffold629.g12306.t1"/>
    <property type="gene ID" value="Csp11.Scaffold629.g12306"/>
</dbReference>
<evidence type="ECO:0000313" key="4">
    <source>
        <dbReference type="WBParaSite" id="Csp11.Scaffold629.g12306.t1"/>
    </source>
</evidence>
<dbReference type="AlphaFoldDB" id="A0A1I7TVV7"/>
<protein>
    <submittedName>
        <fullName evidence="4">WSD domain-containing protein</fullName>
    </submittedName>
</protein>
<feature type="region of interest" description="Disordered" evidence="2">
    <location>
        <begin position="239"/>
        <end position="261"/>
    </location>
</feature>
<name>A0A1I7TVV7_9PELO</name>
<dbReference type="Proteomes" id="UP000095282">
    <property type="component" value="Unplaced"/>
</dbReference>
<sequence>MKSPDEDYWLRIPQIIAPDLRYREIARRLVYYTDEDLDHKYNQFTSVLQLLLFCQRDTTLEEMFSDVRNGDLSLNEIRGLLTERYENPYIGLSADKSIGLEVQVITERLRKSKFQTRDGLEYAETEMKNLVVEMKEAAAEKKKRAVEEQKKKEKQAQEEARLAQELIEQRALELERATKEAQRPRRYRCDGFKECTVKRSPNPNAVHIPGLSRVDIPYRHHDTSGFKEVKVHKVPELKKIKPPEPPKEHWTASMSSVRPAPQKSSGELLAQVKEIMAQCDTFAEEPQEEMSPLQQHALQKINEEEESPIDSSLLELEEQLREKLRETAGPSEPPPKGNPVKEKLKTS</sequence>
<keyword evidence="3" id="KW-1185">Reference proteome</keyword>
<keyword evidence="1" id="KW-0175">Coiled coil</keyword>
<evidence type="ECO:0000256" key="2">
    <source>
        <dbReference type="SAM" id="MobiDB-lite"/>
    </source>
</evidence>
<accession>A0A1I7TVV7</accession>
<reference evidence="4" key="1">
    <citation type="submission" date="2016-11" db="UniProtKB">
        <authorList>
            <consortium name="WormBaseParasite"/>
        </authorList>
    </citation>
    <scope>IDENTIFICATION</scope>
</reference>
<organism evidence="3 4">
    <name type="scientific">Caenorhabditis tropicalis</name>
    <dbReference type="NCBI Taxonomy" id="1561998"/>
    <lineage>
        <taxon>Eukaryota</taxon>
        <taxon>Metazoa</taxon>
        <taxon>Ecdysozoa</taxon>
        <taxon>Nematoda</taxon>
        <taxon>Chromadorea</taxon>
        <taxon>Rhabditida</taxon>
        <taxon>Rhabditina</taxon>
        <taxon>Rhabditomorpha</taxon>
        <taxon>Rhabditoidea</taxon>
        <taxon>Rhabditidae</taxon>
        <taxon>Peloderinae</taxon>
        <taxon>Caenorhabditis</taxon>
    </lineage>
</organism>
<feature type="compositionally biased region" description="Basic and acidic residues" evidence="2">
    <location>
        <begin position="239"/>
        <end position="250"/>
    </location>
</feature>
<dbReference type="eggNOG" id="ENOG502TKBW">
    <property type="taxonomic scope" value="Eukaryota"/>
</dbReference>
<feature type="region of interest" description="Disordered" evidence="2">
    <location>
        <begin position="282"/>
        <end position="347"/>
    </location>
</feature>